<evidence type="ECO:0000313" key="4">
    <source>
        <dbReference type="Proteomes" id="UP001432322"/>
    </source>
</evidence>
<gene>
    <name evidence="3" type="ORF">PFISCL1PPCAC_15581</name>
    <name evidence="2" type="ORF">PFISCL1PPCAC_3015</name>
</gene>
<accession>A0AAV5UY79</accession>
<sequence length="80" mass="8505">MSQSAGGASPVSDSFTPDLEKASSMSVSICVQSLAVTLEYGDIIIVEGLERFLFLLVGILLRLALILSEIVGFETGKEIK</sequence>
<dbReference type="EMBL" id="BTSY01000004">
    <property type="protein sequence ID" value="GMT24284.1"/>
    <property type="molecule type" value="Genomic_DNA"/>
</dbReference>
<keyword evidence="4" id="KW-1185">Reference proteome</keyword>
<evidence type="ECO:0000313" key="3">
    <source>
        <dbReference type="EMBL" id="GMT24284.1"/>
    </source>
</evidence>
<proteinExistence type="predicted"/>
<keyword evidence="1" id="KW-0472">Membrane</keyword>
<evidence type="ECO:0000313" key="2">
    <source>
        <dbReference type="EMBL" id="GMT11718.1"/>
    </source>
</evidence>
<keyword evidence="1" id="KW-0812">Transmembrane</keyword>
<reference evidence="2" key="1">
    <citation type="submission" date="2023-10" db="EMBL/GenBank/DDBJ databases">
        <title>Genome assembly of Pristionchus species.</title>
        <authorList>
            <person name="Yoshida K."/>
            <person name="Sommer R.J."/>
        </authorList>
    </citation>
    <scope>NUCLEOTIDE SEQUENCE</scope>
    <source>
        <strain evidence="2">RS5133</strain>
    </source>
</reference>
<evidence type="ECO:0000256" key="1">
    <source>
        <dbReference type="SAM" id="Phobius"/>
    </source>
</evidence>
<dbReference type="AlphaFoldDB" id="A0AAV5UY79"/>
<dbReference type="EMBL" id="BTSY01000001">
    <property type="protein sequence ID" value="GMT11718.1"/>
    <property type="molecule type" value="Genomic_DNA"/>
</dbReference>
<protein>
    <submittedName>
        <fullName evidence="2">Uncharacterized protein</fullName>
    </submittedName>
</protein>
<dbReference type="Proteomes" id="UP001432322">
    <property type="component" value="Unassembled WGS sequence"/>
</dbReference>
<organism evidence="2 4">
    <name type="scientific">Pristionchus fissidentatus</name>
    <dbReference type="NCBI Taxonomy" id="1538716"/>
    <lineage>
        <taxon>Eukaryota</taxon>
        <taxon>Metazoa</taxon>
        <taxon>Ecdysozoa</taxon>
        <taxon>Nematoda</taxon>
        <taxon>Chromadorea</taxon>
        <taxon>Rhabditida</taxon>
        <taxon>Rhabditina</taxon>
        <taxon>Diplogasteromorpha</taxon>
        <taxon>Diplogasteroidea</taxon>
        <taxon>Neodiplogasteridae</taxon>
        <taxon>Pristionchus</taxon>
    </lineage>
</organism>
<comment type="caution">
    <text evidence="2">The sequence shown here is derived from an EMBL/GenBank/DDBJ whole genome shotgun (WGS) entry which is preliminary data.</text>
</comment>
<keyword evidence="1" id="KW-1133">Transmembrane helix</keyword>
<name>A0AAV5UY79_9BILA</name>
<feature type="transmembrane region" description="Helical" evidence="1">
    <location>
        <begin position="52"/>
        <end position="73"/>
    </location>
</feature>